<dbReference type="Pfam" id="PF14022">
    <property type="entry name" value="DUF4238"/>
    <property type="match status" value="1"/>
</dbReference>
<accession>A0A4P7GPN0</accession>
<dbReference type="Proteomes" id="UP000294894">
    <property type="component" value="Chromosome"/>
</dbReference>
<dbReference type="OrthoDB" id="580988at2"/>
<proteinExistence type="predicted"/>
<keyword evidence="2" id="KW-1185">Reference proteome</keyword>
<dbReference type="RefSeq" id="WP_135079495.1">
    <property type="nucleotide sequence ID" value="NZ_CP038267.1"/>
</dbReference>
<dbReference type="InterPro" id="IPR025332">
    <property type="entry name" value="DUF4238"/>
</dbReference>
<protein>
    <submittedName>
        <fullName evidence="1">DUF4238 domain-containing protein</fullName>
    </submittedName>
</protein>
<organism evidence="1 2">
    <name type="scientific">Nocardioides euryhalodurans</name>
    <dbReference type="NCBI Taxonomy" id="2518370"/>
    <lineage>
        <taxon>Bacteria</taxon>
        <taxon>Bacillati</taxon>
        <taxon>Actinomycetota</taxon>
        <taxon>Actinomycetes</taxon>
        <taxon>Propionibacteriales</taxon>
        <taxon>Nocardioidaceae</taxon>
        <taxon>Nocardioides</taxon>
    </lineage>
</organism>
<dbReference type="KEGG" id="noy:EXE57_16845"/>
<reference evidence="1 2" key="1">
    <citation type="submission" date="2019-03" db="EMBL/GenBank/DDBJ databases">
        <title>Three New Species of Nocardioides, Nocardioides euryhalodurans sp. nov., Nocardioides seonyuensis sp. nov. and Nocardioides eburneoflavus sp. nov., Iolated from Soil.</title>
        <authorList>
            <person name="Roh S.G."/>
            <person name="Lee C."/>
            <person name="Kim M.-K."/>
            <person name="Kim S.B."/>
        </authorList>
    </citation>
    <scope>NUCLEOTIDE SEQUENCE [LARGE SCALE GENOMIC DNA]</scope>
    <source>
        <strain evidence="1 2">MMS17-SY117</strain>
    </source>
</reference>
<gene>
    <name evidence="1" type="ORF">EXE57_16845</name>
</gene>
<dbReference type="EMBL" id="CP038267">
    <property type="protein sequence ID" value="QBR93757.1"/>
    <property type="molecule type" value="Genomic_DNA"/>
</dbReference>
<evidence type="ECO:0000313" key="1">
    <source>
        <dbReference type="EMBL" id="QBR93757.1"/>
    </source>
</evidence>
<evidence type="ECO:0000313" key="2">
    <source>
        <dbReference type="Proteomes" id="UP000294894"/>
    </source>
</evidence>
<name>A0A4P7GPN0_9ACTN</name>
<dbReference type="AlphaFoldDB" id="A0A4P7GPN0"/>
<sequence length="332" mass="37624">MTRHHLVPQMYLRLFADERSRITLVDRDDLDRAFRTSVKKACAEVGFYDWRPDLHPDSPPVDEEILHPEFVERSLSAFESRAVSPIRRILSSGQPPHTKEDRYHLTNFIAFQMTRTRRFREDLSATGTKAMREHLKSTLDAASVAEWLRARGEPYSPEDVREFIASATGEDGPRLVPDPAYAIQQAVGQALTTVAEALWTRQWAVAAFDEPRLLTSDEPVVLWHPGDEPVGPVNAPIVWLALGRRHLLEMRADDAPLLAQEDRAAIFNAAVATGADRWIIHHPHDTRLLAETVVGPRSAWGDEVVRTTLTEDEVRVLKRHRRLPVNPDTPTT</sequence>